<dbReference type="OrthoDB" id="1370910at2"/>
<dbReference type="EMBL" id="CP033924">
    <property type="protein sequence ID" value="AZA83218.1"/>
    <property type="molecule type" value="Genomic_DNA"/>
</dbReference>
<dbReference type="GO" id="GO:0005829">
    <property type="term" value="C:cytosol"/>
    <property type="evidence" value="ECO:0007669"/>
    <property type="project" value="TreeGrafter"/>
</dbReference>
<evidence type="ECO:0000313" key="5">
    <source>
        <dbReference type="Proteomes" id="UP000236262"/>
    </source>
</evidence>
<dbReference type="Gene3D" id="1.10.260.40">
    <property type="entry name" value="lambda repressor-like DNA-binding domains"/>
    <property type="match status" value="1"/>
</dbReference>
<evidence type="ECO:0000313" key="6">
    <source>
        <dbReference type="Proteomes" id="UP000279972"/>
    </source>
</evidence>
<dbReference type="Proteomes" id="UP000279972">
    <property type="component" value="Chromosome"/>
</dbReference>
<accession>A0A3G6RIB8</accession>
<dbReference type="Proteomes" id="UP000236262">
    <property type="component" value="Unassembled WGS sequence"/>
</dbReference>
<dbReference type="KEGG" id="clac:EG342_15640"/>
<feature type="domain" description="HTH cro/C1-type" evidence="2">
    <location>
        <begin position="2"/>
        <end position="53"/>
    </location>
</feature>
<dbReference type="InterPro" id="IPR010982">
    <property type="entry name" value="Lambda_DNA-bd_dom_sf"/>
</dbReference>
<dbReference type="PROSITE" id="PS50943">
    <property type="entry name" value="HTH_CROC1"/>
    <property type="match status" value="1"/>
</dbReference>
<dbReference type="Pfam" id="PF01381">
    <property type="entry name" value="HTH_3"/>
    <property type="match status" value="1"/>
</dbReference>
<dbReference type="AlphaFoldDB" id="A0A3G6RIB8"/>
<dbReference type="CDD" id="cd00093">
    <property type="entry name" value="HTH_XRE"/>
    <property type="match status" value="1"/>
</dbReference>
<dbReference type="PANTHER" id="PTHR46797:SF1">
    <property type="entry name" value="METHYLPHOSPHONATE SYNTHASE"/>
    <property type="match status" value="1"/>
</dbReference>
<dbReference type="EMBL" id="PPEH01000015">
    <property type="protein sequence ID" value="PNW11186.1"/>
    <property type="molecule type" value="Genomic_DNA"/>
</dbReference>
<evidence type="ECO:0000256" key="1">
    <source>
        <dbReference type="ARBA" id="ARBA00023125"/>
    </source>
</evidence>
<organism evidence="4 5">
    <name type="scientific">Chryseobacterium lactis</name>
    <dbReference type="NCBI Taxonomy" id="1241981"/>
    <lineage>
        <taxon>Bacteria</taxon>
        <taxon>Pseudomonadati</taxon>
        <taxon>Bacteroidota</taxon>
        <taxon>Flavobacteriia</taxon>
        <taxon>Flavobacteriales</taxon>
        <taxon>Weeksellaceae</taxon>
        <taxon>Chryseobacterium group</taxon>
        <taxon>Chryseobacterium</taxon>
    </lineage>
</organism>
<dbReference type="RefSeq" id="WP_103294226.1">
    <property type="nucleotide sequence ID" value="NZ_CP033924.1"/>
</dbReference>
<evidence type="ECO:0000259" key="2">
    <source>
        <dbReference type="PROSITE" id="PS50943"/>
    </source>
</evidence>
<dbReference type="GO" id="GO:0003677">
    <property type="term" value="F:DNA binding"/>
    <property type="evidence" value="ECO:0007669"/>
    <property type="project" value="UniProtKB-KW"/>
</dbReference>
<reference evidence="4 5" key="1">
    <citation type="submission" date="2018-01" db="EMBL/GenBank/DDBJ databases">
        <title>Draft genome sequences of Chryseobacterium lactis NCTC11390, Chryseobacterium oncorhynchi 701B-08, and Chryseobacterium viscerum 687B-08.</title>
        <authorList>
            <person name="Jeong J.-J."/>
            <person name="Lee Y.J."/>
            <person name="Park B."/>
            <person name="Choi I.-G."/>
            <person name="Kim K.D."/>
        </authorList>
    </citation>
    <scope>NUCLEOTIDE SEQUENCE [LARGE SCALE GENOMIC DNA]</scope>
    <source>
        <strain evidence="4 5">NCTC11390</strain>
    </source>
</reference>
<keyword evidence="6" id="KW-1185">Reference proteome</keyword>
<dbReference type="SUPFAM" id="SSF47413">
    <property type="entry name" value="lambda repressor-like DNA-binding domains"/>
    <property type="match status" value="1"/>
</dbReference>
<dbReference type="SMART" id="SM00530">
    <property type="entry name" value="HTH_XRE"/>
    <property type="match status" value="1"/>
</dbReference>
<sequence length="108" mass="12314">MIREVKNLSQKEICTDSGIPQGQYSRIENGKVEPSISTLEKLAKVFGVSVSEFFNDNDLQKELNLPLLEKIKLIDLLPEDEQQALLKMIDLAISNKRMKDNLQQIITQ</sequence>
<dbReference type="GO" id="GO:0003700">
    <property type="term" value="F:DNA-binding transcription factor activity"/>
    <property type="evidence" value="ECO:0007669"/>
    <property type="project" value="TreeGrafter"/>
</dbReference>
<protein>
    <submittedName>
        <fullName evidence="3">Helix-turn-helix domain-containing protein</fullName>
    </submittedName>
    <submittedName>
        <fullName evidence="4">XRE family transcriptional regulator</fullName>
    </submittedName>
</protein>
<dbReference type="InterPro" id="IPR050807">
    <property type="entry name" value="TransReg_Diox_bact_type"/>
</dbReference>
<gene>
    <name evidence="4" type="ORF">C1637_24225</name>
    <name evidence="3" type="ORF">EG342_15640</name>
</gene>
<proteinExistence type="predicted"/>
<dbReference type="InterPro" id="IPR001387">
    <property type="entry name" value="Cro/C1-type_HTH"/>
</dbReference>
<reference evidence="3 6" key="2">
    <citation type="submission" date="2018-11" db="EMBL/GenBank/DDBJ databases">
        <title>Proposal to divide the Flavobacteriaceae and reorganize its genera based on Amino Acid Identity values calculated from whole genome sequences.</title>
        <authorList>
            <person name="Nicholson A.C."/>
            <person name="Gulvik C.A."/>
            <person name="Whitney A.M."/>
            <person name="Humrighouse B.W."/>
            <person name="Bell M."/>
            <person name="Holmes B."/>
            <person name="Steigerwalt A.G."/>
            <person name="Villarma A."/>
            <person name="Sheth M."/>
            <person name="Batra D."/>
            <person name="Pryor J."/>
            <person name="Bernardet J.-F."/>
            <person name="Hugo C."/>
            <person name="Kampfer P."/>
            <person name="Newman J."/>
            <person name="McQuiston J.R."/>
        </authorList>
    </citation>
    <scope>NUCLEOTIDE SEQUENCE [LARGE SCALE GENOMIC DNA]</scope>
    <source>
        <strain evidence="3 6">KC_1864</strain>
    </source>
</reference>
<evidence type="ECO:0000313" key="3">
    <source>
        <dbReference type="EMBL" id="AZA83218.1"/>
    </source>
</evidence>
<dbReference type="PANTHER" id="PTHR46797">
    <property type="entry name" value="HTH-TYPE TRANSCRIPTIONAL REGULATOR"/>
    <property type="match status" value="1"/>
</dbReference>
<name>A0A3G6RIB8_CHRLC</name>
<evidence type="ECO:0000313" key="4">
    <source>
        <dbReference type="EMBL" id="PNW11186.1"/>
    </source>
</evidence>
<keyword evidence="1" id="KW-0238">DNA-binding</keyword>